<accession>A0ABV7H474</accession>
<evidence type="ECO:0000313" key="1">
    <source>
        <dbReference type="EMBL" id="MFC3147265.1"/>
    </source>
</evidence>
<sequence>MISVMPLTALGWVLAVMLGTRRRRLAGCLLAWSEPGGALAWLLAHHPLGRMAAVTIGRCVLAASRPALRATWAHEAEHIRQFERFGLLFPLVYSLESLRCLLRGKSIYRDNCFEVAARQAESKTARQNVAGRSWSSSRV</sequence>
<name>A0ABV7H474_9BURK</name>
<evidence type="ECO:0000313" key="2">
    <source>
        <dbReference type="Proteomes" id="UP001595556"/>
    </source>
</evidence>
<reference evidence="2" key="1">
    <citation type="journal article" date="2019" name="Int. J. Syst. Evol. Microbiol.">
        <title>The Global Catalogue of Microorganisms (GCM) 10K type strain sequencing project: providing services to taxonomists for standard genome sequencing and annotation.</title>
        <authorList>
            <consortium name="The Broad Institute Genomics Platform"/>
            <consortium name="The Broad Institute Genome Sequencing Center for Infectious Disease"/>
            <person name="Wu L."/>
            <person name="Ma J."/>
        </authorList>
    </citation>
    <scope>NUCLEOTIDE SEQUENCE [LARGE SCALE GENOMIC DNA]</scope>
    <source>
        <strain evidence="2">KCTC 52168</strain>
    </source>
</reference>
<comment type="caution">
    <text evidence="1">The sequence shown here is derived from an EMBL/GenBank/DDBJ whole genome shotgun (WGS) entry which is preliminary data.</text>
</comment>
<organism evidence="1 2">
    <name type="scientific">Piscinibacterium candidicorallinum</name>
    <dbReference type="NCBI Taxonomy" id="1793872"/>
    <lineage>
        <taxon>Bacteria</taxon>
        <taxon>Pseudomonadati</taxon>
        <taxon>Pseudomonadota</taxon>
        <taxon>Betaproteobacteria</taxon>
        <taxon>Burkholderiales</taxon>
        <taxon>Piscinibacterium</taxon>
    </lineage>
</organism>
<dbReference type="Proteomes" id="UP001595556">
    <property type="component" value="Unassembled WGS sequence"/>
</dbReference>
<protein>
    <recommendedName>
        <fullName evidence="3">Signal transducer regulating beta-lactamase production, contains metallopeptidase domain</fullName>
    </recommendedName>
</protein>
<evidence type="ECO:0008006" key="3">
    <source>
        <dbReference type="Google" id="ProtNLM"/>
    </source>
</evidence>
<dbReference type="EMBL" id="JBHRTI010000003">
    <property type="protein sequence ID" value="MFC3147265.1"/>
    <property type="molecule type" value="Genomic_DNA"/>
</dbReference>
<keyword evidence="2" id="KW-1185">Reference proteome</keyword>
<proteinExistence type="predicted"/>
<gene>
    <name evidence="1" type="ORF">ACFOEN_06375</name>
</gene>
<dbReference type="RefSeq" id="WP_377302136.1">
    <property type="nucleotide sequence ID" value="NZ_CP180191.1"/>
</dbReference>